<keyword evidence="1" id="KW-1133">Transmembrane helix</keyword>
<sequence>MDKRLHDLKDEFNNIPISFSDTNRKAVRTKIQELERKPVQKQVSLIPKVITGMAISVAVLIFVITINNQPNLLNTTSNDNAAVEDSIEGSEMEIFDADEDSASNFEVIEEEKSTAQDNLTNYSSNTLFNPETIQANGRYGNMFVESVTESKDSTIISFTGSGSISGQFIDDNPLKFLPDEESLLELPIAETDVNREISFYFKNEDLARYYKNNMESATNGVAKFDIIKLEYHHSQDIGSKVYVTILDEYGIPSISLTEHESTIELSDELLTIYKQYEATFDEELLKGLSPFDVFRLHYHAIFENNLDVEYGLYIKNENSIYPDKEAFLSERSDSSTDESEKHYYNMLEINHFDETYLSDNEALIRFTLDNHHMAFRLHKDEELGVWKVGWLALQ</sequence>
<dbReference type="RefSeq" id="WP_188385308.1">
    <property type="nucleotide sequence ID" value="NZ_BMEY01000015.1"/>
</dbReference>
<keyword evidence="1" id="KW-0812">Transmembrane</keyword>
<evidence type="ECO:0000313" key="2">
    <source>
        <dbReference type="EMBL" id="GGA83366.1"/>
    </source>
</evidence>
<proteinExistence type="predicted"/>
<accession>A0A916WAQ8</accession>
<evidence type="ECO:0000313" key="3">
    <source>
        <dbReference type="Proteomes" id="UP000613512"/>
    </source>
</evidence>
<comment type="caution">
    <text evidence="2">The sequence shown here is derived from an EMBL/GenBank/DDBJ whole genome shotgun (WGS) entry which is preliminary data.</text>
</comment>
<gene>
    <name evidence="2" type="ORF">GCM10008025_28160</name>
</gene>
<protein>
    <submittedName>
        <fullName evidence="2">Uncharacterized protein</fullName>
    </submittedName>
</protein>
<feature type="transmembrane region" description="Helical" evidence="1">
    <location>
        <begin position="45"/>
        <end position="66"/>
    </location>
</feature>
<dbReference type="Proteomes" id="UP000613512">
    <property type="component" value="Unassembled WGS sequence"/>
</dbReference>
<name>A0A916WAQ8_9BACI</name>
<dbReference type="AlphaFoldDB" id="A0A916WAQ8"/>
<reference evidence="2" key="2">
    <citation type="submission" date="2020-09" db="EMBL/GenBank/DDBJ databases">
        <authorList>
            <person name="Sun Q."/>
            <person name="Zhou Y."/>
        </authorList>
    </citation>
    <scope>NUCLEOTIDE SEQUENCE</scope>
    <source>
        <strain evidence="2">CGMCC 1.12408</strain>
    </source>
</reference>
<dbReference type="EMBL" id="BMEY01000015">
    <property type="protein sequence ID" value="GGA83366.1"/>
    <property type="molecule type" value="Genomic_DNA"/>
</dbReference>
<evidence type="ECO:0000256" key="1">
    <source>
        <dbReference type="SAM" id="Phobius"/>
    </source>
</evidence>
<keyword evidence="3" id="KW-1185">Reference proteome</keyword>
<organism evidence="2 3">
    <name type="scientific">Ornithinibacillus halotolerans</name>
    <dbReference type="NCBI Taxonomy" id="1274357"/>
    <lineage>
        <taxon>Bacteria</taxon>
        <taxon>Bacillati</taxon>
        <taxon>Bacillota</taxon>
        <taxon>Bacilli</taxon>
        <taxon>Bacillales</taxon>
        <taxon>Bacillaceae</taxon>
        <taxon>Ornithinibacillus</taxon>
    </lineage>
</organism>
<keyword evidence="1" id="KW-0472">Membrane</keyword>
<reference evidence="2" key="1">
    <citation type="journal article" date="2014" name="Int. J. Syst. Evol. Microbiol.">
        <title>Complete genome sequence of Corynebacterium casei LMG S-19264T (=DSM 44701T), isolated from a smear-ripened cheese.</title>
        <authorList>
            <consortium name="US DOE Joint Genome Institute (JGI-PGF)"/>
            <person name="Walter F."/>
            <person name="Albersmeier A."/>
            <person name="Kalinowski J."/>
            <person name="Ruckert C."/>
        </authorList>
    </citation>
    <scope>NUCLEOTIDE SEQUENCE</scope>
    <source>
        <strain evidence="2">CGMCC 1.12408</strain>
    </source>
</reference>